<dbReference type="AlphaFoldDB" id="A0A088QCT7"/>
<evidence type="ECO:0000313" key="1">
    <source>
        <dbReference type="EMBL" id="AIN81217.1"/>
    </source>
</evidence>
<accession>A0A088QCT7</accession>
<reference evidence="1" key="1">
    <citation type="journal article" date="2014" name="Cell Host Microbe">
        <title>Convergent targeting of a common host protein-network by pathogen effectors from three kingdoms of life.</title>
        <authorList>
            <person name="Wessling R."/>
            <person name="Epple P.M."/>
            <person name="Altmann S."/>
            <person name="He Y."/>
            <person name="Yang L."/>
            <person name="McDonald N."/>
            <person name="Wiley K."/>
            <person name="Bader K.C."/>
            <person name="Glaesser C."/>
            <person name="Mukhtar M.S."/>
            <person name="Haigis S."/>
            <person name="Ghamsari L."/>
            <person name="Stephens A.E."/>
            <person name="Ecker J.R."/>
            <person name="Vidal M."/>
            <person name="Jones J.D.G."/>
            <person name="Mayer K.F.X."/>
            <person name="Ver Loren van Themaat E."/>
            <person name="Schulze-Lefert P."/>
            <person name="Dangl J.L."/>
            <person name="Panstruga R."/>
            <person name="Braun P."/>
        </authorList>
    </citation>
    <scope>NUCLEOTIDE SEQUENCE</scope>
</reference>
<dbReference type="IntAct" id="A0A088QCT7">
    <property type="interactions" value="2"/>
</dbReference>
<proteinExistence type="evidence at transcript level"/>
<sequence>MHYRVLLEERSPISQTPSIIHNELVFSTRVDLTSLVDGGE</sequence>
<dbReference type="EMBL" id="KM220874">
    <property type="protein sequence ID" value="AIN81217.1"/>
    <property type="molecule type" value="mRNA"/>
</dbReference>
<name>A0A088QCT7_9PEZI</name>
<organism evidence="1">
    <name type="scientific">Golovinomyces orontii</name>
    <dbReference type="NCBI Taxonomy" id="62715"/>
    <lineage>
        <taxon>Eukaryota</taxon>
        <taxon>Fungi</taxon>
        <taxon>Dikarya</taxon>
        <taxon>Ascomycota</taxon>
        <taxon>Pezizomycotina</taxon>
        <taxon>Leotiomycetes</taxon>
        <taxon>Erysiphales</taxon>
        <taxon>Erysiphaceae</taxon>
        <taxon>Golovinomyces</taxon>
    </lineage>
</organism>
<protein>
    <submittedName>
        <fullName evidence="1">Effector protein OEC76</fullName>
    </submittedName>
</protein>
<feature type="non-terminal residue" evidence="1">
    <location>
        <position position="1"/>
    </location>
</feature>
<gene>
    <name evidence="1" type="primary">OEC76</name>
</gene>